<dbReference type="InParanoid" id="A0A7N2RFH1"/>
<protein>
    <submittedName>
        <fullName evidence="2">Uncharacterized protein</fullName>
    </submittedName>
</protein>
<dbReference type="Gramene" id="QL93p0473_0019:mrna">
    <property type="protein sequence ID" value="QL93p0473_0019:mrna"/>
    <property type="gene ID" value="QL93p0473_0019"/>
</dbReference>
<feature type="region of interest" description="Disordered" evidence="1">
    <location>
        <begin position="84"/>
        <end position="103"/>
    </location>
</feature>
<dbReference type="Proteomes" id="UP000594261">
    <property type="component" value="Unassembled WGS sequence"/>
</dbReference>
<sequence length="364" mass="39692">MPSKRMSSACVDYVPALCTHRPSLLPIEWLGEAFGLAQGGRQRPPRAGKLVKPVNHRIFERTLRPLVFRGACLFERHFTTQASLGIGQRGPPRASNRPAGSSDVIEGENPVCGRKGALYVAPSTSRVVWECSSKWEGRDCNQTCSRCSAGLLTGLLAALQASIVWCRWIRLEECSSLGSVIASCDAASAGREHSCWDPKDGELCLNRVKPEETLVEARSGSDVQIDRQIWVEQHTFVLSGALSTTLENPPEGMIFTRGRTHNRSRSPRSPGSRLALASRPAPSSTRWRTLLAGALNVKVKKFNQARVNGGSNYDSLKVGSLAGAAHLLNHNAGVLRGTHGEQKSPVEQKGKSPLDFDFQCEYKP</sequence>
<evidence type="ECO:0000313" key="3">
    <source>
        <dbReference type="Proteomes" id="UP000594261"/>
    </source>
</evidence>
<evidence type="ECO:0000313" key="2">
    <source>
        <dbReference type="EnsemblPlants" id="QL93p0473_0019:mrna"/>
    </source>
</evidence>
<proteinExistence type="predicted"/>
<dbReference type="EnsemblPlants" id="QL93p0473_0019:mrna">
    <property type="protein sequence ID" value="QL93p0473_0019:mrna"/>
    <property type="gene ID" value="QL93p0473_0019"/>
</dbReference>
<name>A0A7N2RFH1_QUELO</name>
<keyword evidence="3" id="KW-1185">Reference proteome</keyword>
<organism evidence="2 3">
    <name type="scientific">Quercus lobata</name>
    <name type="common">Valley oak</name>
    <dbReference type="NCBI Taxonomy" id="97700"/>
    <lineage>
        <taxon>Eukaryota</taxon>
        <taxon>Viridiplantae</taxon>
        <taxon>Streptophyta</taxon>
        <taxon>Embryophyta</taxon>
        <taxon>Tracheophyta</taxon>
        <taxon>Spermatophyta</taxon>
        <taxon>Magnoliopsida</taxon>
        <taxon>eudicotyledons</taxon>
        <taxon>Gunneridae</taxon>
        <taxon>Pentapetalae</taxon>
        <taxon>rosids</taxon>
        <taxon>fabids</taxon>
        <taxon>Fagales</taxon>
        <taxon>Fagaceae</taxon>
        <taxon>Quercus</taxon>
    </lineage>
</organism>
<dbReference type="AlphaFoldDB" id="A0A7N2RFH1"/>
<feature type="region of interest" description="Disordered" evidence="1">
    <location>
        <begin position="249"/>
        <end position="281"/>
    </location>
</feature>
<reference evidence="2" key="1">
    <citation type="submission" date="2021-01" db="UniProtKB">
        <authorList>
            <consortium name="EnsemblPlants"/>
        </authorList>
    </citation>
    <scope>IDENTIFICATION</scope>
</reference>
<feature type="compositionally biased region" description="Basic and acidic residues" evidence="1">
    <location>
        <begin position="338"/>
        <end position="356"/>
    </location>
</feature>
<feature type="region of interest" description="Disordered" evidence="1">
    <location>
        <begin position="336"/>
        <end position="356"/>
    </location>
</feature>
<accession>A0A7N2RFH1</accession>
<evidence type="ECO:0000256" key="1">
    <source>
        <dbReference type="SAM" id="MobiDB-lite"/>
    </source>
</evidence>